<name>A0AAD3Y9K0_9TREE</name>
<dbReference type="Proteomes" id="UP001222932">
    <property type="component" value="Unassembled WGS sequence"/>
</dbReference>
<keyword evidence="2" id="KW-1133">Transmembrane helix</keyword>
<accession>A0AAD3Y9K0</accession>
<evidence type="ECO:0000256" key="1">
    <source>
        <dbReference type="SAM" id="MobiDB-lite"/>
    </source>
</evidence>
<feature type="compositionally biased region" description="Basic and acidic residues" evidence="1">
    <location>
        <begin position="128"/>
        <end position="150"/>
    </location>
</feature>
<feature type="transmembrane region" description="Helical" evidence="2">
    <location>
        <begin position="95"/>
        <end position="116"/>
    </location>
</feature>
<dbReference type="AlphaFoldDB" id="A0AAD3Y9K0"/>
<organism evidence="3 4">
    <name type="scientific">Cutaneotrichosporon spelunceum</name>
    <dbReference type="NCBI Taxonomy" id="1672016"/>
    <lineage>
        <taxon>Eukaryota</taxon>
        <taxon>Fungi</taxon>
        <taxon>Dikarya</taxon>
        <taxon>Basidiomycota</taxon>
        <taxon>Agaricomycotina</taxon>
        <taxon>Tremellomycetes</taxon>
        <taxon>Trichosporonales</taxon>
        <taxon>Trichosporonaceae</taxon>
        <taxon>Cutaneotrichosporon</taxon>
    </lineage>
</organism>
<dbReference type="EMBL" id="BTCM01000001">
    <property type="protein sequence ID" value="GMK54068.1"/>
    <property type="molecule type" value="Genomic_DNA"/>
</dbReference>
<sequence>MALATRLLHTLRPSALRTPLRAPRMSLIAQRRTYATPIPGPTSTPESLAYVVQFRQRAHAVGYDADTIARLMDAEVAAGRMPPDGPRALRALGRLHTISVVFLVVVMGAMLMVPIARHGRNLLPGSREVPEKKERIVPRPRRLGERDDSQ</sequence>
<keyword evidence="2" id="KW-0472">Membrane</keyword>
<feature type="region of interest" description="Disordered" evidence="1">
    <location>
        <begin position="122"/>
        <end position="150"/>
    </location>
</feature>
<evidence type="ECO:0000313" key="3">
    <source>
        <dbReference type="EMBL" id="GMK54068.1"/>
    </source>
</evidence>
<evidence type="ECO:0000256" key="2">
    <source>
        <dbReference type="SAM" id="Phobius"/>
    </source>
</evidence>
<comment type="caution">
    <text evidence="3">The sequence shown here is derived from an EMBL/GenBank/DDBJ whole genome shotgun (WGS) entry which is preliminary data.</text>
</comment>
<gene>
    <name evidence="3" type="ORF">CspeluHIS016_0106540</name>
</gene>
<evidence type="ECO:0000313" key="4">
    <source>
        <dbReference type="Proteomes" id="UP001222932"/>
    </source>
</evidence>
<reference evidence="3" key="2">
    <citation type="submission" date="2023-06" db="EMBL/GenBank/DDBJ databases">
        <authorList>
            <person name="Kobayashi Y."/>
            <person name="Kayamori A."/>
            <person name="Aoki K."/>
            <person name="Shiwa Y."/>
            <person name="Fujita N."/>
            <person name="Sugita T."/>
            <person name="Iwasaki W."/>
            <person name="Tanaka N."/>
            <person name="Takashima M."/>
        </authorList>
    </citation>
    <scope>NUCLEOTIDE SEQUENCE</scope>
    <source>
        <strain evidence="3">HIS016</strain>
    </source>
</reference>
<reference evidence="3" key="1">
    <citation type="journal article" date="2023" name="BMC Genomics">
        <title>Chromosome-level genome assemblies of Cutaneotrichosporon spp. (Trichosporonales, Basidiomycota) reveal imbalanced evolution between nucleotide sequences and chromosome synteny.</title>
        <authorList>
            <person name="Kobayashi Y."/>
            <person name="Kayamori A."/>
            <person name="Aoki K."/>
            <person name="Shiwa Y."/>
            <person name="Matsutani M."/>
            <person name="Fujita N."/>
            <person name="Sugita T."/>
            <person name="Iwasaki W."/>
            <person name="Tanaka N."/>
            <person name="Takashima M."/>
        </authorList>
    </citation>
    <scope>NUCLEOTIDE SEQUENCE</scope>
    <source>
        <strain evidence="3">HIS016</strain>
    </source>
</reference>
<proteinExistence type="predicted"/>
<keyword evidence="2" id="KW-0812">Transmembrane</keyword>
<protein>
    <submittedName>
        <fullName evidence="3">Uncharacterized protein</fullName>
    </submittedName>
</protein>
<keyword evidence="4" id="KW-1185">Reference proteome</keyword>